<protein>
    <submittedName>
        <fullName evidence="4">SAP30-binding protein</fullName>
    </submittedName>
</protein>
<reference evidence="4" key="1">
    <citation type="submission" date="2017-02" db="UniProtKB">
        <authorList>
            <consortium name="WormBaseParasite"/>
        </authorList>
    </citation>
    <scope>IDENTIFICATION</scope>
</reference>
<gene>
    <name evidence="2" type="ORF">HDID_LOCUS9727</name>
</gene>
<dbReference type="EMBL" id="UYSG01011379">
    <property type="protein sequence ID" value="VDL62142.1"/>
    <property type="molecule type" value="Genomic_DNA"/>
</dbReference>
<dbReference type="PANTHER" id="PTHR13464:SF0">
    <property type="entry name" value="SAP30-BINDING PROTEIN"/>
    <property type="match status" value="1"/>
</dbReference>
<dbReference type="WBParaSite" id="HDID_0000972901-mRNA-1">
    <property type="protein sequence ID" value="HDID_0000972901-mRNA-1"/>
    <property type="gene ID" value="HDID_0000972901"/>
</dbReference>
<dbReference type="AlphaFoldDB" id="A0A0R3SVU6"/>
<evidence type="ECO:0000256" key="1">
    <source>
        <dbReference type="SAM" id="MobiDB-lite"/>
    </source>
</evidence>
<dbReference type="PANTHER" id="PTHR13464">
    <property type="entry name" value="TRANSCRIPTIONAL REGULATOR PROTEIN HCNGP"/>
    <property type="match status" value="1"/>
</dbReference>
<dbReference type="Proteomes" id="UP000274504">
    <property type="component" value="Unassembled WGS sequence"/>
</dbReference>
<feature type="compositionally biased region" description="Polar residues" evidence="1">
    <location>
        <begin position="118"/>
        <end position="136"/>
    </location>
</feature>
<evidence type="ECO:0000313" key="3">
    <source>
        <dbReference type="Proteomes" id="UP000274504"/>
    </source>
</evidence>
<dbReference type="OrthoDB" id="1714508at2759"/>
<feature type="region of interest" description="Disordered" evidence="1">
    <location>
        <begin position="102"/>
        <end position="201"/>
    </location>
</feature>
<sequence>MPIYRLTAGIGSHERFLLHPTKFRTYPRFLVSYLLSCLFGYILLRTDLVFKVCTIRTIFVLVVAVDPVGSKSWNIFFTLNVNSAPPIISLLWCPGGTILGAQGRSSRNTEDREDMSDENSPNIITSEDESVSSTSALKRKLDEDVGQEPRLAEAQPKISKRLPGGSGINLVSYDVDHDEEDSQSGTNSSTEASDEEAEESYLSNNVAHLPFMNTEGGPVTVLSLEHIDAAHDSPTVLTDGGNSAIESTVERDNLSSKHVSPLKEETEVDKVDDEVFLPPESVEMCSLELQNTVETAIRRMQHDISFDPNRVIQDNKSFRNPSIYKKLISFLGIEEKGSNFSKEVYDPYRWDANSYYDKLAEIQNREVERQDKLQKERRKAEAANTVPGSTTTSVVSAGLHRTASGTVHNKQFPSNSTIQKNLLRVQFRIVSVVELALNHCPDLATVFCA</sequence>
<name>A0A0R3SVU6_HYMDI</name>
<proteinExistence type="predicted"/>
<dbReference type="STRING" id="6216.A0A0R3SVU6"/>
<organism evidence="4">
    <name type="scientific">Hymenolepis diminuta</name>
    <name type="common">Rat tapeworm</name>
    <dbReference type="NCBI Taxonomy" id="6216"/>
    <lineage>
        <taxon>Eukaryota</taxon>
        <taxon>Metazoa</taxon>
        <taxon>Spiralia</taxon>
        <taxon>Lophotrochozoa</taxon>
        <taxon>Platyhelminthes</taxon>
        <taxon>Cestoda</taxon>
        <taxon>Eucestoda</taxon>
        <taxon>Cyclophyllidea</taxon>
        <taxon>Hymenolepididae</taxon>
        <taxon>Hymenolepis</taxon>
    </lineage>
</organism>
<dbReference type="GO" id="GO:0006355">
    <property type="term" value="P:regulation of DNA-templated transcription"/>
    <property type="evidence" value="ECO:0007669"/>
    <property type="project" value="InterPro"/>
</dbReference>
<dbReference type="GO" id="GO:0005634">
    <property type="term" value="C:nucleus"/>
    <property type="evidence" value="ECO:0007669"/>
    <property type="project" value="TreeGrafter"/>
</dbReference>
<dbReference type="InterPro" id="IPR012479">
    <property type="entry name" value="SAP30BP"/>
</dbReference>
<evidence type="ECO:0000313" key="4">
    <source>
        <dbReference type="WBParaSite" id="HDID_0000972901-mRNA-1"/>
    </source>
</evidence>
<dbReference type="Pfam" id="PF07818">
    <property type="entry name" value="HCNGP"/>
    <property type="match status" value="1"/>
</dbReference>
<evidence type="ECO:0000313" key="2">
    <source>
        <dbReference type="EMBL" id="VDL62142.1"/>
    </source>
</evidence>
<accession>A0A0R3SVU6</accession>
<reference evidence="2 3" key="2">
    <citation type="submission" date="2018-11" db="EMBL/GenBank/DDBJ databases">
        <authorList>
            <consortium name="Pathogen Informatics"/>
        </authorList>
    </citation>
    <scope>NUCLEOTIDE SEQUENCE [LARGE SCALE GENOMIC DNA]</scope>
</reference>